<name>A0A2A3ZUU3_BREAU</name>
<gene>
    <name evidence="1" type="ORF">CIK59_00500</name>
</gene>
<protein>
    <submittedName>
        <fullName evidence="1">Uncharacterized protein</fullName>
    </submittedName>
</protein>
<dbReference type="Proteomes" id="UP000217881">
    <property type="component" value="Unassembled WGS sequence"/>
</dbReference>
<organism evidence="1 2">
    <name type="scientific">Brevibacterium aurantiacum</name>
    <dbReference type="NCBI Taxonomy" id="273384"/>
    <lineage>
        <taxon>Bacteria</taxon>
        <taxon>Bacillati</taxon>
        <taxon>Actinomycetota</taxon>
        <taxon>Actinomycetes</taxon>
        <taxon>Micrococcales</taxon>
        <taxon>Brevibacteriaceae</taxon>
        <taxon>Brevibacterium</taxon>
    </lineage>
</organism>
<proteinExistence type="predicted"/>
<dbReference type="AlphaFoldDB" id="A0A2A3ZUU3"/>
<evidence type="ECO:0000313" key="1">
    <source>
        <dbReference type="EMBL" id="PCC55288.1"/>
    </source>
</evidence>
<accession>A0A2A3ZUU3</accession>
<dbReference type="EMBL" id="NRHA01000003">
    <property type="protein sequence ID" value="PCC55288.1"/>
    <property type="molecule type" value="Genomic_DNA"/>
</dbReference>
<comment type="caution">
    <text evidence="1">The sequence shown here is derived from an EMBL/GenBank/DDBJ whole genome shotgun (WGS) entry which is preliminary data.</text>
</comment>
<evidence type="ECO:0000313" key="2">
    <source>
        <dbReference type="Proteomes" id="UP000217881"/>
    </source>
</evidence>
<sequence>MIRTFQLRTHKPKMLPSRKNGVDADGVLLPETVRARSVGHHLKKTMATWRKLFADLVDLDQVSEALDAHRSE</sequence>
<reference evidence="1 2" key="1">
    <citation type="journal article" date="2017" name="Elife">
        <title>Extensive horizontal gene transfer in cheese-associated bacteria.</title>
        <authorList>
            <person name="Bonham K.S."/>
            <person name="Wolfe B.E."/>
            <person name="Dutton R.J."/>
        </authorList>
    </citation>
    <scope>NUCLEOTIDE SEQUENCE [LARGE SCALE GENOMIC DNA]</scope>
    <source>
        <strain evidence="1 2">738_8</strain>
    </source>
</reference>